<proteinExistence type="predicted"/>
<organism evidence="1 2">
    <name type="scientific">Ramazzottius varieornatus</name>
    <name type="common">Water bear</name>
    <name type="synonym">Tardigrade</name>
    <dbReference type="NCBI Taxonomy" id="947166"/>
    <lineage>
        <taxon>Eukaryota</taxon>
        <taxon>Metazoa</taxon>
        <taxon>Ecdysozoa</taxon>
        <taxon>Tardigrada</taxon>
        <taxon>Eutardigrada</taxon>
        <taxon>Parachela</taxon>
        <taxon>Hypsibioidea</taxon>
        <taxon>Ramazzottiidae</taxon>
        <taxon>Ramazzottius</taxon>
    </lineage>
</organism>
<keyword evidence="2" id="KW-1185">Reference proteome</keyword>
<dbReference type="Proteomes" id="UP000186922">
    <property type="component" value="Unassembled WGS sequence"/>
</dbReference>
<sequence length="115" mass="13160">MVYPTCEDVIRIIAADEGCRREFLISVQYGKFTAYCHAFGHEYKGLPSCCETCAINSCAKMVYQDLKDRCLLKKVTKDGKTLPIPAEDYFCWEELKKNENDLLMELDIDEGISES</sequence>
<comment type="caution">
    <text evidence="1">The sequence shown here is derived from an EMBL/GenBank/DDBJ whole genome shotgun (WGS) entry which is preliminary data.</text>
</comment>
<dbReference type="EMBL" id="BDGG01000006">
    <property type="protein sequence ID" value="GAV01028.1"/>
    <property type="molecule type" value="Genomic_DNA"/>
</dbReference>
<evidence type="ECO:0000313" key="2">
    <source>
        <dbReference type="Proteomes" id="UP000186922"/>
    </source>
</evidence>
<gene>
    <name evidence="1" type="primary">RvY_11804-1</name>
    <name evidence="1" type="synonym">RvY_11804.1</name>
    <name evidence="1" type="ORF">RvY_11804</name>
</gene>
<dbReference type="AlphaFoldDB" id="A0A1D1VMP9"/>
<name>A0A1D1VMP9_RAMVA</name>
<reference evidence="1 2" key="1">
    <citation type="journal article" date="2016" name="Nat. Commun.">
        <title>Extremotolerant tardigrade genome and improved radiotolerance of human cultured cells by tardigrade-unique protein.</title>
        <authorList>
            <person name="Hashimoto T."/>
            <person name="Horikawa D.D."/>
            <person name="Saito Y."/>
            <person name="Kuwahara H."/>
            <person name="Kozuka-Hata H."/>
            <person name="Shin-I T."/>
            <person name="Minakuchi Y."/>
            <person name="Ohishi K."/>
            <person name="Motoyama A."/>
            <person name="Aizu T."/>
            <person name="Enomoto A."/>
            <person name="Kondo K."/>
            <person name="Tanaka S."/>
            <person name="Hara Y."/>
            <person name="Koshikawa S."/>
            <person name="Sagara H."/>
            <person name="Miura T."/>
            <person name="Yokobori S."/>
            <person name="Miyagawa K."/>
            <person name="Suzuki Y."/>
            <person name="Kubo T."/>
            <person name="Oyama M."/>
            <person name="Kohara Y."/>
            <person name="Fujiyama A."/>
            <person name="Arakawa K."/>
            <person name="Katayama T."/>
            <person name="Toyoda A."/>
            <person name="Kunieda T."/>
        </authorList>
    </citation>
    <scope>NUCLEOTIDE SEQUENCE [LARGE SCALE GENOMIC DNA]</scope>
    <source>
        <strain evidence="1 2">YOKOZUNA-1</strain>
    </source>
</reference>
<protein>
    <submittedName>
        <fullName evidence="1">Uncharacterized protein</fullName>
    </submittedName>
</protein>
<evidence type="ECO:0000313" key="1">
    <source>
        <dbReference type="EMBL" id="GAV01028.1"/>
    </source>
</evidence>
<accession>A0A1D1VMP9</accession>